<reference evidence="2 3" key="1">
    <citation type="submission" date="2019-07" db="EMBL/GenBank/DDBJ databases">
        <title>Lentzea xizangensis sp. nov., isolated from Qinghai-Tibetan Plateau Soils.</title>
        <authorList>
            <person name="Huang J."/>
        </authorList>
    </citation>
    <scope>NUCLEOTIDE SEQUENCE [LARGE SCALE GENOMIC DNA]</scope>
    <source>
        <strain evidence="2 3">FXJ1.1311</strain>
    </source>
</reference>
<dbReference type="EMBL" id="VOBR01000030">
    <property type="protein sequence ID" value="TWP46737.1"/>
    <property type="molecule type" value="Genomic_DNA"/>
</dbReference>
<feature type="region of interest" description="Disordered" evidence="1">
    <location>
        <begin position="207"/>
        <end position="231"/>
    </location>
</feature>
<sequence length="231" mass="25922">MAVFTLMTKYPFEFDYDCEPATLMRLAEWVRQYRGQELVWRPEHYEGVGFRLGDGTWSALEECWGSAQHMARNCAAVADRLEAGRVGLLGAFMSGTCYVAFVPERQVVRTTKLIPAFMDEKPPSDIVMPHVSGGVPRTPEDIDALHAWAAAHVDDRPSRLPSLPLGELVENLRTESETAFVVAEIDSRVQAEINRVLRKMTVDVPWDPDTPRPLGYPEDLEWPPTGVNGHS</sequence>
<dbReference type="RefSeq" id="WP_146358472.1">
    <property type="nucleotide sequence ID" value="NZ_VOBR01000030.1"/>
</dbReference>
<protein>
    <submittedName>
        <fullName evidence="2">Uncharacterized protein</fullName>
    </submittedName>
</protein>
<proteinExistence type="predicted"/>
<organism evidence="2 3">
    <name type="scientific">Lentzea tibetensis</name>
    <dbReference type="NCBI Taxonomy" id="2591470"/>
    <lineage>
        <taxon>Bacteria</taxon>
        <taxon>Bacillati</taxon>
        <taxon>Actinomycetota</taxon>
        <taxon>Actinomycetes</taxon>
        <taxon>Pseudonocardiales</taxon>
        <taxon>Pseudonocardiaceae</taxon>
        <taxon>Lentzea</taxon>
    </lineage>
</organism>
<name>A0A563EIU5_9PSEU</name>
<evidence type="ECO:0000256" key="1">
    <source>
        <dbReference type="SAM" id="MobiDB-lite"/>
    </source>
</evidence>
<dbReference type="Proteomes" id="UP000316639">
    <property type="component" value="Unassembled WGS sequence"/>
</dbReference>
<accession>A0A563EIU5</accession>
<keyword evidence="3" id="KW-1185">Reference proteome</keyword>
<evidence type="ECO:0000313" key="3">
    <source>
        <dbReference type="Proteomes" id="UP000316639"/>
    </source>
</evidence>
<dbReference type="AlphaFoldDB" id="A0A563EIU5"/>
<comment type="caution">
    <text evidence="2">The sequence shown here is derived from an EMBL/GenBank/DDBJ whole genome shotgun (WGS) entry which is preliminary data.</text>
</comment>
<evidence type="ECO:0000313" key="2">
    <source>
        <dbReference type="EMBL" id="TWP46737.1"/>
    </source>
</evidence>
<gene>
    <name evidence="2" type="ORF">FKR81_34700</name>
</gene>